<dbReference type="HOGENOM" id="CLU_959206_0_0_6"/>
<dbReference type="AlphaFoldDB" id="M5DSJ6"/>
<evidence type="ECO:0000313" key="3">
    <source>
        <dbReference type="EMBL" id="CCU72488.1"/>
    </source>
</evidence>
<dbReference type="InterPro" id="IPR021241">
    <property type="entry name" value="CsiV"/>
</dbReference>
<dbReference type="Proteomes" id="UP000011866">
    <property type="component" value="Chromosome"/>
</dbReference>
<evidence type="ECO:0000256" key="2">
    <source>
        <dbReference type="SAM" id="SignalP"/>
    </source>
</evidence>
<dbReference type="STRING" id="187493.CN03_07835"/>
<evidence type="ECO:0000313" key="4">
    <source>
        <dbReference type="Proteomes" id="UP000011866"/>
    </source>
</evidence>
<keyword evidence="2" id="KW-0732">Signal</keyword>
<reference evidence="3 4" key="1">
    <citation type="journal article" date="2013" name="Genome Announc.">
        <title>Genome Sequence of Thalassolituus oleivorans MIL-1 (DSM 14913T).</title>
        <authorList>
            <person name="Golyshin P.N."/>
            <person name="Werner J."/>
            <person name="Chernikova T.N."/>
            <person name="Tran H."/>
            <person name="Ferrer M."/>
            <person name="Yakimov M.M."/>
            <person name="Teeling H."/>
            <person name="Golyshina O.V."/>
        </authorList>
    </citation>
    <scope>NUCLEOTIDE SEQUENCE [LARGE SCALE GENOMIC DNA]</scope>
    <source>
        <strain evidence="3 4">MIL-1</strain>
    </source>
</reference>
<dbReference type="Pfam" id="PF10972">
    <property type="entry name" value="CsiV"/>
    <property type="match status" value="1"/>
</dbReference>
<dbReference type="PATRIC" id="fig|1298593.3.peg.1984"/>
<name>M5DSJ6_9GAMM</name>
<proteinExistence type="predicted"/>
<keyword evidence="4" id="KW-1185">Reference proteome</keyword>
<dbReference type="KEGG" id="tol:TOL_2079"/>
<dbReference type="EMBL" id="HF680312">
    <property type="protein sequence ID" value="CCU72488.1"/>
    <property type="molecule type" value="Genomic_DNA"/>
</dbReference>
<sequence length="260" mass="29477">MIQFVVNTMRTALPATFMLLCSSMACATPWYRVEVMIVAYLDEANMAQEHWAAAIASDTDSNLATETTTEPLIDPINSMTWWLNPSAVQQRYNALLAGYDFSDVPTAKQLELAAPELNDAIDRINYRSDMTVVWHEVWAEPIQEEGLALPHPLHIELKRDMDIEITGQFSLHRSRYLHFNTDILVQHYHDVAESPLDVLTLPSSDQSGEWLPSGEQSEAQPHSIPLRASTIRQTRRMRSGELHYLDHPMLGIVVKVTPIE</sequence>
<gene>
    <name evidence="3" type="ORF">TOL_2079</name>
</gene>
<feature type="region of interest" description="Disordered" evidence="1">
    <location>
        <begin position="205"/>
        <end position="228"/>
    </location>
</feature>
<dbReference type="RefSeq" id="WP_015487208.1">
    <property type="nucleotide sequence ID" value="NC_020888.1"/>
</dbReference>
<dbReference type="GeneID" id="79176900"/>
<feature type="chain" id="PRO_5004065526" evidence="2">
    <location>
        <begin position="28"/>
        <end position="260"/>
    </location>
</feature>
<protein>
    <submittedName>
        <fullName evidence="3">Uncharacterized protein</fullName>
    </submittedName>
</protein>
<organism evidence="3 4">
    <name type="scientific">Thalassolituus oleivorans MIL-1</name>
    <dbReference type="NCBI Taxonomy" id="1298593"/>
    <lineage>
        <taxon>Bacteria</taxon>
        <taxon>Pseudomonadati</taxon>
        <taxon>Pseudomonadota</taxon>
        <taxon>Gammaproteobacteria</taxon>
        <taxon>Oceanospirillales</taxon>
        <taxon>Oceanospirillaceae</taxon>
        <taxon>Thalassolituus</taxon>
    </lineage>
</organism>
<feature type="signal peptide" evidence="2">
    <location>
        <begin position="1"/>
        <end position="27"/>
    </location>
</feature>
<accession>M5DSJ6</accession>
<evidence type="ECO:0000256" key="1">
    <source>
        <dbReference type="SAM" id="MobiDB-lite"/>
    </source>
</evidence>